<dbReference type="EMBL" id="KI545993">
    <property type="protein sequence ID" value="EST48300.1"/>
    <property type="molecule type" value="Genomic_DNA"/>
</dbReference>
<sequence>MKSIKYNYQFISKEDTMQIKTMILAQKLIKDTSWGEVLPIKQSNKFVKPTSFRTPSPTNQLSRGIRHTLNLRTPQISDEYQKIAIKPLLSCRASKPSKITELDNSSYDLPSSFMLTAMIHTMIE</sequence>
<protein>
    <submittedName>
        <fullName evidence="1">Uncharacterized protein</fullName>
    </submittedName>
</protein>
<accession>V6LUQ7</accession>
<dbReference type="AlphaFoldDB" id="V6LUQ7"/>
<dbReference type="EMBL" id="AUWU02000004">
    <property type="protein sequence ID" value="KAH0573961.1"/>
    <property type="molecule type" value="Genomic_DNA"/>
</dbReference>
<organism evidence="1">
    <name type="scientific">Spironucleus salmonicida</name>
    <dbReference type="NCBI Taxonomy" id="348837"/>
    <lineage>
        <taxon>Eukaryota</taxon>
        <taxon>Metamonada</taxon>
        <taxon>Diplomonadida</taxon>
        <taxon>Hexamitidae</taxon>
        <taxon>Hexamitinae</taxon>
        <taxon>Spironucleus</taxon>
    </lineage>
</organism>
<dbReference type="Proteomes" id="UP000018208">
    <property type="component" value="Unassembled WGS sequence"/>
</dbReference>
<name>V6LUQ7_9EUKA</name>
<proteinExistence type="predicted"/>
<evidence type="ECO:0000313" key="2">
    <source>
        <dbReference type="EMBL" id="KAH0573961.1"/>
    </source>
</evidence>
<gene>
    <name evidence="1" type="ORF">SS50377_11499</name>
    <name evidence="2" type="ORF">SS50377_23896</name>
</gene>
<evidence type="ECO:0000313" key="1">
    <source>
        <dbReference type="EMBL" id="EST48300.1"/>
    </source>
</evidence>
<dbReference type="VEuPathDB" id="GiardiaDB:SS50377_23896"/>
<evidence type="ECO:0000313" key="3">
    <source>
        <dbReference type="Proteomes" id="UP000018208"/>
    </source>
</evidence>
<keyword evidence="3" id="KW-1185">Reference proteome</keyword>
<reference evidence="1 2" key="1">
    <citation type="journal article" date="2014" name="PLoS Genet.">
        <title>The Genome of Spironucleus salmonicida Highlights a Fish Pathogen Adapted to Fluctuating Environments.</title>
        <authorList>
            <person name="Xu F."/>
            <person name="Jerlstrom-Hultqvist J."/>
            <person name="Einarsson E."/>
            <person name="Astvaldsson A."/>
            <person name="Svard S.G."/>
            <person name="Andersson J.O."/>
        </authorList>
    </citation>
    <scope>NUCLEOTIDE SEQUENCE</scope>
    <source>
        <strain evidence="2">ATCC 50377</strain>
    </source>
</reference>
<reference evidence="2" key="2">
    <citation type="submission" date="2020-12" db="EMBL/GenBank/DDBJ databases">
        <title>New Spironucleus salmonicida genome in near-complete chromosomes.</title>
        <authorList>
            <person name="Xu F."/>
            <person name="Kurt Z."/>
            <person name="Jimenez-Gonzalez A."/>
            <person name="Astvaldsson A."/>
            <person name="Andersson J.O."/>
            <person name="Svard S.G."/>
        </authorList>
    </citation>
    <scope>NUCLEOTIDE SEQUENCE</scope>
    <source>
        <strain evidence="2">ATCC 50377</strain>
    </source>
</reference>